<dbReference type="PIRSF" id="PIRSF006060">
    <property type="entry name" value="AA_transporter"/>
    <property type="match status" value="1"/>
</dbReference>
<dbReference type="Proteomes" id="UP000243168">
    <property type="component" value="Unassembled WGS sequence"/>
</dbReference>
<evidence type="ECO:0000256" key="7">
    <source>
        <dbReference type="ARBA" id="ARBA00022989"/>
    </source>
</evidence>
<evidence type="ECO:0000256" key="5">
    <source>
        <dbReference type="ARBA" id="ARBA00022692"/>
    </source>
</evidence>
<dbReference type="GO" id="GO:0006865">
    <property type="term" value="P:amino acid transport"/>
    <property type="evidence" value="ECO:0007669"/>
    <property type="project" value="UniProtKB-KW"/>
</dbReference>
<dbReference type="InterPro" id="IPR050367">
    <property type="entry name" value="APC_superfamily"/>
</dbReference>
<evidence type="ECO:0000313" key="11">
    <source>
        <dbReference type="Proteomes" id="UP000243168"/>
    </source>
</evidence>
<keyword evidence="6" id="KW-0029">Amino-acid transport</keyword>
<keyword evidence="8 9" id="KW-0472">Membrane</keyword>
<evidence type="ECO:0000256" key="9">
    <source>
        <dbReference type="SAM" id="Phobius"/>
    </source>
</evidence>
<keyword evidence="4" id="KW-1003">Cell membrane</keyword>
<feature type="transmembrane region" description="Helical" evidence="9">
    <location>
        <begin position="85"/>
        <end position="107"/>
    </location>
</feature>
<organism evidence="10 11">
    <name type="scientific">Gallibacterium genomosp. 3</name>
    <dbReference type="NCBI Taxonomy" id="505345"/>
    <lineage>
        <taxon>Bacteria</taxon>
        <taxon>Pseudomonadati</taxon>
        <taxon>Pseudomonadota</taxon>
        <taxon>Gammaproteobacteria</taxon>
        <taxon>Pasteurellales</taxon>
        <taxon>Pasteurellaceae</taxon>
        <taxon>Gallibacterium</taxon>
    </lineage>
</organism>
<feature type="transmembrane region" description="Helical" evidence="9">
    <location>
        <begin position="210"/>
        <end position="228"/>
    </location>
</feature>
<feature type="transmembrane region" description="Helical" evidence="9">
    <location>
        <begin position="290"/>
        <end position="310"/>
    </location>
</feature>
<keyword evidence="3" id="KW-0813">Transport</keyword>
<dbReference type="Pfam" id="PF13520">
    <property type="entry name" value="AA_permease_2"/>
    <property type="match status" value="1"/>
</dbReference>
<dbReference type="PANTHER" id="PTHR42770">
    <property type="entry name" value="AMINO ACID TRANSPORTER-RELATED"/>
    <property type="match status" value="1"/>
</dbReference>
<gene>
    <name evidence="10" type="ORF">QV07_09270</name>
</gene>
<comment type="subcellular location">
    <subcellularLocation>
        <location evidence="1">Cell membrane</location>
        <topology evidence="1">Multi-pass membrane protein</topology>
    </subcellularLocation>
</comment>
<protein>
    <submittedName>
        <fullName evidence="10">Arginine:ornithine antiporter</fullName>
    </submittedName>
</protein>
<evidence type="ECO:0000256" key="3">
    <source>
        <dbReference type="ARBA" id="ARBA00022448"/>
    </source>
</evidence>
<evidence type="ECO:0000256" key="4">
    <source>
        <dbReference type="ARBA" id="ARBA00022475"/>
    </source>
</evidence>
<accession>A0A1A7PY31</accession>
<feature type="transmembrane region" description="Helical" evidence="9">
    <location>
        <begin position="449"/>
        <end position="467"/>
    </location>
</feature>
<dbReference type="Gene3D" id="1.20.1740.10">
    <property type="entry name" value="Amino acid/polyamine transporter I"/>
    <property type="match status" value="1"/>
</dbReference>
<dbReference type="AlphaFoldDB" id="A0A1A7PY31"/>
<reference evidence="10 11" key="1">
    <citation type="submission" date="2014-11" db="EMBL/GenBank/DDBJ databases">
        <title>Pan-genome of Gallibacterium spp.</title>
        <authorList>
            <person name="Kudirkiene E."/>
            <person name="Bojesen A.M."/>
        </authorList>
    </citation>
    <scope>NUCLEOTIDE SEQUENCE [LARGE SCALE GENOMIC DNA]</scope>
    <source>
        <strain evidence="10 11">F298</strain>
    </source>
</reference>
<comment type="caution">
    <text evidence="10">The sequence shown here is derived from an EMBL/GenBank/DDBJ whole genome shotgun (WGS) entry which is preliminary data.</text>
</comment>
<dbReference type="GO" id="GO:0022857">
    <property type="term" value="F:transmembrane transporter activity"/>
    <property type="evidence" value="ECO:0007669"/>
    <property type="project" value="InterPro"/>
</dbReference>
<proteinExistence type="inferred from homology"/>
<dbReference type="InterPro" id="IPR004754">
    <property type="entry name" value="Amino_acid_antiprt"/>
</dbReference>
<feature type="transmembrane region" description="Helical" evidence="9">
    <location>
        <begin position="419"/>
        <end position="437"/>
    </location>
</feature>
<dbReference type="PATRIC" id="fig|505345.8.peg.1884"/>
<dbReference type="RefSeq" id="WP_065235177.1">
    <property type="nucleotide sequence ID" value="NZ_JTJS01000115.1"/>
</dbReference>
<evidence type="ECO:0000256" key="1">
    <source>
        <dbReference type="ARBA" id="ARBA00004651"/>
    </source>
</evidence>
<feature type="transmembrane region" description="Helical" evidence="9">
    <location>
        <begin position="127"/>
        <end position="146"/>
    </location>
</feature>
<name>A0A1A7PY31_9PAST</name>
<evidence type="ECO:0000256" key="2">
    <source>
        <dbReference type="ARBA" id="ARBA00008220"/>
    </source>
</evidence>
<feature type="transmembrane region" description="Helical" evidence="9">
    <location>
        <begin position="397"/>
        <end position="413"/>
    </location>
</feature>
<dbReference type="NCBIfam" id="TIGR00905">
    <property type="entry name" value="2A0302"/>
    <property type="match status" value="1"/>
</dbReference>
<comment type="similarity">
    <text evidence="2">Belongs to the amino acid-polyamine-organocation (APC) superfamily. Basic amino acid/polyamine antiporter (APA) (TC 2.A.3.2) family.</text>
</comment>
<sequence length="472" mass="51523">MTTTKIGLSALTALVISSMIGSGIFSLPQNMAAVAGSQALLIGWLITGVGIIFLGLSFACLASLRPELDGGVYGYARAGFGELMGFLSAWGYWLCTTIGIVGYLVVACEALGTFTDQPDILIFGKGNTLWSFIGASCIAWLVYALVAKGIKEAAGVNLIATIVKVFPLLLFIGLAIYFFDSQRFFADWQGQGIIIDDQQPATLIDQVKNTMLITLWVFTGIEGAAVLSKHAQRRSDIGRATVIGVVITLLMYVAITLLSQGILPRAEIAEMPNPSMAGILTSMVGNWGKVLITFCLIVSVLSSYLSWTLYATEIPHLGAKNGVFPPSFTKLNQHNVPHFSLLFTTLTVQLCLFLVWKTGNSYETLLLISTSMILIPYLLVGGFLLKYALQHNLHWRYKLVGGIATLYATWIVYAAGVEYLLLSVLLYLPGVLLFLYSQRKFSGKWQLRGYEKIVLLLLIILAIPAFLQQIAF</sequence>
<dbReference type="InterPro" id="IPR002293">
    <property type="entry name" value="AA/rel_permease1"/>
</dbReference>
<feature type="transmembrane region" description="Helical" evidence="9">
    <location>
        <begin position="42"/>
        <end position="64"/>
    </location>
</feature>
<evidence type="ECO:0000256" key="8">
    <source>
        <dbReference type="ARBA" id="ARBA00023136"/>
    </source>
</evidence>
<evidence type="ECO:0000256" key="6">
    <source>
        <dbReference type="ARBA" id="ARBA00022970"/>
    </source>
</evidence>
<dbReference type="PANTHER" id="PTHR42770:SF4">
    <property type="entry name" value="ARGININE_ORNITHINE ANTIPORTER-RELATED"/>
    <property type="match status" value="1"/>
</dbReference>
<feature type="transmembrane region" description="Helical" evidence="9">
    <location>
        <begin position="158"/>
        <end position="179"/>
    </location>
</feature>
<keyword evidence="7 9" id="KW-1133">Transmembrane helix</keyword>
<feature type="transmembrane region" description="Helical" evidence="9">
    <location>
        <begin position="240"/>
        <end position="263"/>
    </location>
</feature>
<evidence type="ECO:0000313" key="10">
    <source>
        <dbReference type="EMBL" id="OBX06065.1"/>
    </source>
</evidence>
<keyword evidence="5 9" id="KW-0812">Transmembrane</keyword>
<dbReference type="EMBL" id="JTJS01000115">
    <property type="protein sequence ID" value="OBX06065.1"/>
    <property type="molecule type" value="Genomic_DNA"/>
</dbReference>
<feature type="transmembrane region" description="Helical" evidence="9">
    <location>
        <begin position="365"/>
        <end position="385"/>
    </location>
</feature>
<dbReference type="GO" id="GO:0005886">
    <property type="term" value="C:plasma membrane"/>
    <property type="evidence" value="ECO:0007669"/>
    <property type="project" value="UniProtKB-SubCell"/>
</dbReference>
<feature type="transmembrane region" description="Helical" evidence="9">
    <location>
        <begin position="339"/>
        <end position="359"/>
    </location>
</feature>